<dbReference type="GO" id="GO:0015280">
    <property type="term" value="F:ligand-gated sodium channel activity"/>
    <property type="evidence" value="ECO:0007669"/>
    <property type="project" value="TreeGrafter"/>
</dbReference>
<keyword evidence="3 12" id="KW-0813">Transport</keyword>
<organism evidence="14 15">
    <name type="scientific">Euphydryas editha</name>
    <name type="common">Edith's checkerspot</name>
    <dbReference type="NCBI Taxonomy" id="104508"/>
    <lineage>
        <taxon>Eukaryota</taxon>
        <taxon>Metazoa</taxon>
        <taxon>Ecdysozoa</taxon>
        <taxon>Arthropoda</taxon>
        <taxon>Hexapoda</taxon>
        <taxon>Insecta</taxon>
        <taxon>Pterygota</taxon>
        <taxon>Neoptera</taxon>
        <taxon>Endopterygota</taxon>
        <taxon>Lepidoptera</taxon>
        <taxon>Glossata</taxon>
        <taxon>Ditrysia</taxon>
        <taxon>Papilionoidea</taxon>
        <taxon>Nymphalidae</taxon>
        <taxon>Nymphalinae</taxon>
        <taxon>Euphydryas</taxon>
    </lineage>
</organism>
<evidence type="ECO:0000256" key="6">
    <source>
        <dbReference type="ARBA" id="ARBA00022989"/>
    </source>
</evidence>
<comment type="caution">
    <text evidence="14">The sequence shown here is derived from an EMBL/GenBank/DDBJ whole genome shotgun (WGS) entry which is preliminary data.</text>
</comment>
<dbReference type="AlphaFoldDB" id="A0AAU9TY13"/>
<keyword evidence="5 12" id="KW-0812">Transmembrane</keyword>
<comment type="similarity">
    <text evidence="2 12">Belongs to the amiloride-sensitive sodium channel (TC 1.A.6) family.</text>
</comment>
<dbReference type="GO" id="GO:0005886">
    <property type="term" value="C:plasma membrane"/>
    <property type="evidence" value="ECO:0007669"/>
    <property type="project" value="TreeGrafter"/>
</dbReference>
<evidence type="ECO:0000256" key="8">
    <source>
        <dbReference type="ARBA" id="ARBA00023065"/>
    </source>
</evidence>
<dbReference type="PANTHER" id="PTHR11690">
    <property type="entry name" value="AMILORIDE-SENSITIVE SODIUM CHANNEL-RELATED"/>
    <property type="match status" value="1"/>
</dbReference>
<sequence>MNFKELLKRAQFHGAKILVDTRFSWYWSLSMIILFCSSVMVLYVTIQRYFSGPTHIVKTDYVRKQVMFPTVTICPEISYPNETMDKFVKEIKYPSSLNATYIRSVLQQLGAFSSPDVMFNIEDLERIQELLDYNNLDINSAALRLTPKCEDILLKCRWLNSIVDCSSLFTMEVTRVGYCCTFNGRSLRRELIKRGYRKSMEKNEKIYYVDKIGPTNSLMVAVDQRSGLHDIDLDYKWVAFQTGQHYVDDVVNGTPISPGEEFWVSYKTRNIQASEEIVDISSELRHCTLPTEPLKYFPVYHKKYCLMECEMERTIRECHCLKFTHPILPGIPICRARSLQCSRGATISYATDECNCQPTCNVEIESSQFSTFDLIQAPTFDTFYDGLDLKEVSVIRVFVPTLIERIFQRKSYFTAINLFSQLGGVFNVFFGCSILTVLELVMLAWRAVRNYIYREQ</sequence>
<reference evidence="14" key="1">
    <citation type="submission" date="2022-03" db="EMBL/GenBank/DDBJ databases">
        <authorList>
            <person name="Tunstrom K."/>
        </authorList>
    </citation>
    <scope>NUCLEOTIDE SEQUENCE</scope>
</reference>
<proteinExistence type="inferred from homology"/>
<dbReference type="PRINTS" id="PR01078">
    <property type="entry name" value="AMINACHANNEL"/>
</dbReference>
<keyword evidence="7" id="KW-0915">Sodium</keyword>
<comment type="subcellular location">
    <subcellularLocation>
        <location evidence="1">Membrane</location>
        <topology evidence="1">Multi-pass membrane protein</topology>
    </subcellularLocation>
</comment>
<evidence type="ECO:0000256" key="4">
    <source>
        <dbReference type="ARBA" id="ARBA00022461"/>
    </source>
</evidence>
<evidence type="ECO:0000313" key="15">
    <source>
        <dbReference type="Proteomes" id="UP001153954"/>
    </source>
</evidence>
<evidence type="ECO:0000256" key="12">
    <source>
        <dbReference type="RuleBase" id="RU000679"/>
    </source>
</evidence>
<evidence type="ECO:0000256" key="3">
    <source>
        <dbReference type="ARBA" id="ARBA00022448"/>
    </source>
</evidence>
<evidence type="ECO:0000256" key="13">
    <source>
        <dbReference type="SAM" id="Phobius"/>
    </source>
</evidence>
<keyword evidence="10 12" id="KW-0739">Sodium transport</keyword>
<evidence type="ECO:0000256" key="5">
    <source>
        <dbReference type="ARBA" id="ARBA00022692"/>
    </source>
</evidence>
<gene>
    <name evidence="14" type="ORF">EEDITHA_LOCUS7443</name>
</gene>
<evidence type="ECO:0000256" key="11">
    <source>
        <dbReference type="ARBA" id="ARBA00023303"/>
    </source>
</evidence>
<protein>
    <submittedName>
        <fullName evidence="14">Uncharacterized protein</fullName>
    </submittedName>
</protein>
<keyword evidence="11 12" id="KW-0407">Ion channel</keyword>
<evidence type="ECO:0000256" key="10">
    <source>
        <dbReference type="ARBA" id="ARBA00023201"/>
    </source>
</evidence>
<keyword evidence="4 12" id="KW-0894">Sodium channel</keyword>
<feature type="transmembrane region" description="Helical" evidence="13">
    <location>
        <begin position="418"/>
        <end position="445"/>
    </location>
</feature>
<dbReference type="Gene3D" id="2.60.470.10">
    <property type="entry name" value="Acid-sensing ion channels like domains"/>
    <property type="match status" value="1"/>
</dbReference>
<evidence type="ECO:0000256" key="2">
    <source>
        <dbReference type="ARBA" id="ARBA00007193"/>
    </source>
</evidence>
<dbReference type="EMBL" id="CAKOGL010000011">
    <property type="protein sequence ID" value="CAH2091589.1"/>
    <property type="molecule type" value="Genomic_DNA"/>
</dbReference>
<evidence type="ECO:0000256" key="7">
    <source>
        <dbReference type="ARBA" id="ARBA00023053"/>
    </source>
</evidence>
<name>A0AAU9TY13_EUPED</name>
<evidence type="ECO:0000313" key="14">
    <source>
        <dbReference type="EMBL" id="CAH2091589.1"/>
    </source>
</evidence>
<dbReference type="Gene3D" id="1.10.287.770">
    <property type="entry name" value="YojJ-like"/>
    <property type="match status" value="1"/>
</dbReference>
<dbReference type="Pfam" id="PF00858">
    <property type="entry name" value="ASC"/>
    <property type="match status" value="1"/>
</dbReference>
<keyword evidence="8 12" id="KW-0406">Ion transport</keyword>
<keyword evidence="6 13" id="KW-1133">Transmembrane helix</keyword>
<evidence type="ECO:0000256" key="9">
    <source>
        <dbReference type="ARBA" id="ARBA00023136"/>
    </source>
</evidence>
<dbReference type="InterPro" id="IPR001873">
    <property type="entry name" value="ENaC"/>
</dbReference>
<dbReference type="Proteomes" id="UP001153954">
    <property type="component" value="Unassembled WGS sequence"/>
</dbReference>
<evidence type="ECO:0000256" key="1">
    <source>
        <dbReference type="ARBA" id="ARBA00004141"/>
    </source>
</evidence>
<accession>A0AAU9TY13</accession>
<dbReference type="PANTHER" id="PTHR11690:SF237">
    <property type="entry name" value="PICKPOCKET 16-RELATED"/>
    <property type="match status" value="1"/>
</dbReference>
<keyword evidence="9 13" id="KW-0472">Membrane</keyword>
<keyword evidence="15" id="KW-1185">Reference proteome</keyword>
<feature type="transmembrane region" description="Helical" evidence="13">
    <location>
        <begin position="25"/>
        <end position="46"/>
    </location>
</feature>